<dbReference type="InterPro" id="IPR002110">
    <property type="entry name" value="Ankyrin_rpt"/>
</dbReference>
<feature type="repeat" description="ANK" evidence="3">
    <location>
        <begin position="331"/>
        <end position="363"/>
    </location>
</feature>
<dbReference type="PROSITE" id="PS50088">
    <property type="entry name" value="ANK_REPEAT"/>
    <property type="match status" value="3"/>
</dbReference>
<keyword evidence="2 3" id="KW-0040">ANK repeat</keyword>
<evidence type="ECO:0000313" key="5">
    <source>
        <dbReference type="EMBL" id="CEP02469.1"/>
    </source>
</evidence>
<dbReference type="STRING" id="37360.A0A0G4J4Z8"/>
<organism evidence="5 7">
    <name type="scientific">Plasmodiophora brassicae</name>
    <name type="common">Clubroot disease agent</name>
    <dbReference type="NCBI Taxonomy" id="37360"/>
    <lineage>
        <taxon>Eukaryota</taxon>
        <taxon>Sar</taxon>
        <taxon>Rhizaria</taxon>
        <taxon>Endomyxa</taxon>
        <taxon>Phytomyxea</taxon>
        <taxon>Plasmodiophorida</taxon>
        <taxon>Plasmodiophoridae</taxon>
        <taxon>Plasmodiophora</taxon>
    </lineage>
</organism>
<feature type="signal peptide" evidence="4">
    <location>
        <begin position="1"/>
        <end position="22"/>
    </location>
</feature>
<dbReference type="Pfam" id="PF12796">
    <property type="entry name" value="Ank_2"/>
    <property type="match status" value="2"/>
</dbReference>
<dbReference type="InterPro" id="IPR036770">
    <property type="entry name" value="Ankyrin_rpt-contain_sf"/>
</dbReference>
<evidence type="ECO:0000313" key="6">
    <source>
        <dbReference type="EMBL" id="SPQ96982.1"/>
    </source>
</evidence>
<keyword evidence="7" id="KW-1185">Reference proteome</keyword>
<evidence type="ECO:0000256" key="4">
    <source>
        <dbReference type="SAM" id="SignalP"/>
    </source>
</evidence>
<feature type="chain" id="PRO_5036293205" evidence="4">
    <location>
        <begin position="23"/>
        <end position="512"/>
    </location>
</feature>
<gene>
    <name evidence="5" type="ORF">PBRA_009053</name>
    <name evidence="6" type="ORF">PLBR_LOCUS4197</name>
</gene>
<keyword evidence="1" id="KW-0677">Repeat</keyword>
<proteinExistence type="predicted"/>
<evidence type="ECO:0000256" key="1">
    <source>
        <dbReference type="ARBA" id="ARBA00022737"/>
    </source>
</evidence>
<dbReference type="Gene3D" id="1.25.40.20">
    <property type="entry name" value="Ankyrin repeat-containing domain"/>
    <property type="match status" value="2"/>
</dbReference>
<dbReference type="PANTHER" id="PTHR24173">
    <property type="entry name" value="ANKYRIN REPEAT CONTAINING"/>
    <property type="match status" value="1"/>
</dbReference>
<evidence type="ECO:0000313" key="8">
    <source>
        <dbReference type="Proteomes" id="UP000290189"/>
    </source>
</evidence>
<dbReference type="AlphaFoldDB" id="A0A0G4J4Z8"/>
<evidence type="ECO:0000313" key="7">
    <source>
        <dbReference type="Proteomes" id="UP000039324"/>
    </source>
</evidence>
<dbReference type="PANTHER" id="PTHR24173:SF74">
    <property type="entry name" value="ANKYRIN REPEAT DOMAIN-CONTAINING PROTEIN 16"/>
    <property type="match status" value="1"/>
</dbReference>
<dbReference type="Proteomes" id="UP000290189">
    <property type="component" value="Unassembled WGS sequence"/>
</dbReference>
<name>A0A0G4J4Z8_PLABS</name>
<dbReference type="EMBL" id="CDSF01000129">
    <property type="protein sequence ID" value="CEP02469.1"/>
    <property type="molecule type" value="Genomic_DNA"/>
</dbReference>
<dbReference type="EMBL" id="OVEO01000006">
    <property type="protein sequence ID" value="SPQ96982.1"/>
    <property type="molecule type" value="Genomic_DNA"/>
</dbReference>
<dbReference type="Proteomes" id="UP000039324">
    <property type="component" value="Unassembled WGS sequence"/>
</dbReference>
<dbReference type="SUPFAM" id="SSF48403">
    <property type="entry name" value="Ankyrin repeat"/>
    <property type="match status" value="1"/>
</dbReference>
<dbReference type="SMART" id="SM00248">
    <property type="entry name" value="ANK"/>
    <property type="match status" value="5"/>
</dbReference>
<geneLocation type="mitochondrion" evidence="6"/>
<reference evidence="5 7" key="1">
    <citation type="submission" date="2015-02" db="EMBL/GenBank/DDBJ databases">
        <authorList>
            <person name="Chooi Y.-H."/>
        </authorList>
    </citation>
    <scope>NUCLEOTIDE SEQUENCE [LARGE SCALE GENOMIC DNA]</scope>
    <source>
        <strain evidence="5">E3</strain>
    </source>
</reference>
<sequence>MQRSEMLLTWGIIAVVIRLGVSVPTAPVCDDVRVMLQPHDNDTSIAFNLTALCEHSMFFRAHTRFYSLVGVPGGGLDRPIPIRKCCANDLYTIRSYLEANPKSNADVSEWWKGTDRTDIKPLWSLLTCANYLDIPLLYEEILHNLALDKAILGLDFGALVEHMLNNSVGYPECLDIATRFTRMAPFSWISYAFSSLVDNDVDALRDLLSWINPDERRRLLNEKLFDDRRLTPLDAAVLYDCSPAVFNLLLENGANPDAGSDCMASRHPLHMALELNASLAVIDLLVTATNLTKPRGDNGDFPIHWVCRYGTPAAVQCFIAAGADVNSVSRLHGTPLSIAVERNDADIVRILIDAGANVNVPDPTTVLGVAISYNAGSGILKMLLAQGIDINARDALGRTASNLAAHQGSVEALLFLASVPGVDLHTQDTWRRAPLVAATCSACRDCVAILLRAGVLRGDDHVQDGSMALLEANRLPDHSTHKVEIIQMLKDAGAVLSPADGMASNNHAHRVG</sequence>
<feature type="repeat" description="ANK" evidence="3">
    <location>
        <begin position="362"/>
        <end position="395"/>
    </location>
</feature>
<keyword evidence="6" id="KW-0496">Mitochondrion</keyword>
<accession>A0A0G4J4Z8</accession>
<keyword evidence="4" id="KW-0732">Signal</keyword>
<dbReference type="OrthoDB" id="194358at2759"/>
<evidence type="ECO:0000256" key="2">
    <source>
        <dbReference type="ARBA" id="ARBA00023043"/>
    </source>
</evidence>
<evidence type="ECO:0000256" key="3">
    <source>
        <dbReference type="PROSITE-ProRule" id="PRU00023"/>
    </source>
</evidence>
<protein>
    <submittedName>
        <fullName evidence="5">Uncharacterized protein</fullName>
    </submittedName>
</protein>
<reference evidence="6 8" key="2">
    <citation type="submission" date="2018-03" db="EMBL/GenBank/DDBJ databases">
        <authorList>
            <person name="Fogelqvist J."/>
        </authorList>
    </citation>
    <scope>NUCLEOTIDE SEQUENCE [LARGE SCALE GENOMIC DNA]</scope>
</reference>
<feature type="repeat" description="ANK" evidence="3">
    <location>
        <begin position="298"/>
        <end position="330"/>
    </location>
</feature>
<dbReference type="PROSITE" id="PS50297">
    <property type="entry name" value="ANK_REP_REGION"/>
    <property type="match status" value="1"/>
</dbReference>